<organism evidence="1 2">
    <name type="scientific">Candidatus Electrothrix aarhusensis</name>
    <dbReference type="NCBI Taxonomy" id="1859131"/>
    <lineage>
        <taxon>Bacteria</taxon>
        <taxon>Pseudomonadati</taxon>
        <taxon>Thermodesulfobacteriota</taxon>
        <taxon>Desulfobulbia</taxon>
        <taxon>Desulfobulbales</taxon>
        <taxon>Desulfobulbaceae</taxon>
        <taxon>Candidatus Electrothrix</taxon>
    </lineage>
</organism>
<name>A0A444IW16_9BACT</name>
<keyword evidence="2" id="KW-1185">Reference proteome</keyword>
<gene>
    <name evidence="1" type="ORF">H206_01309</name>
</gene>
<reference evidence="1 2" key="1">
    <citation type="submission" date="2017-01" db="EMBL/GenBank/DDBJ databases">
        <title>The cable genome- insights into the physiology and evolution of filamentous bacteria capable of sulfide oxidation via long distance electron transfer.</title>
        <authorList>
            <person name="Schreiber L."/>
            <person name="Bjerg J.T."/>
            <person name="Boggild A."/>
            <person name="Van De Vossenberg J."/>
            <person name="Meysman F."/>
            <person name="Nielsen L.P."/>
            <person name="Schramm A."/>
            <person name="Kjeldsen K.U."/>
        </authorList>
    </citation>
    <scope>NUCLEOTIDE SEQUENCE [LARGE SCALE GENOMIC DNA]</scope>
    <source>
        <strain evidence="1">MCF</strain>
    </source>
</reference>
<protein>
    <submittedName>
        <fullName evidence="1">Uncharacterized protein</fullName>
    </submittedName>
</protein>
<comment type="caution">
    <text evidence="1">The sequence shown here is derived from an EMBL/GenBank/DDBJ whole genome shotgun (WGS) entry which is preliminary data.</text>
</comment>
<dbReference type="AlphaFoldDB" id="A0A444IW16"/>
<dbReference type="EMBL" id="MTKO01000088">
    <property type="protein sequence ID" value="RWX44785.1"/>
    <property type="molecule type" value="Genomic_DNA"/>
</dbReference>
<evidence type="ECO:0000313" key="1">
    <source>
        <dbReference type="EMBL" id="RWX44785.1"/>
    </source>
</evidence>
<dbReference type="Proteomes" id="UP000287853">
    <property type="component" value="Unassembled WGS sequence"/>
</dbReference>
<accession>A0A444IW16</accession>
<evidence type="ECO:0000313" key="2">
    <source>
        <dbReference type="Proteomes" id="UP000287853"/>
    </source>
</evidence>
<sequence length="51" mass="5896">MEQHTKKTTQHAAFVSSSKKCRVATNVKAGWKWFDDFKEKASNNLNKLKNI</sequence>
<proteinExistence type="predicted"/>